<dbReference type="InterPro" id="IPR006674">
    <property type="entry name" value="HD_domain"/>
</dbReference>
<dbReference type="SUPFAM" id="SSF109604">
    <property type="entry name" value="HD-domain/PDEase-like"/>
    <property type="match status" value="1"/>
</dbReference>
<dbReference type="AlphaFoldDB" id="A0A7W3TZT3"/>
<reference evidence="4 5" key="1">
    <citation type="submission" date="2020-07" db="EMBL/GenBank/DDBJ databases">
        <title>Description of Limosilactobacillus balticus sp. nov., Limosilactobacillus agrestis sp. nov., Limosilactobacillus albertensis sp. nov., Limosilactobacillus rudii sp. nov., Limosilactobacillus fastidiosus sp. nov., five novel Limosilactobacillus species isolated from the vertebrate gastrointestinal tract, and proposal of 6 subspecies of Limosilactobacillus reuteri adapted to the gastrointestinal tract of specific vertebrate hosts.</title>
        <authorList>
            <person name="Li F."/>
            <person name="Cheng C."/>
            <person name="Zheng J."/>
            <person name="Quevedo R.M."/>
            <person name="Li J."/>
            <person name="Roos S."/>
            <person name="Gaenzle M.G."/>
            <person name="Walter J."/>
        </authorList>
    </citation>
    <scope>NUCLEOTIDE SEQUENCE [LARGE SCALE GENOMIC DNA]</scope>
    <source>
        <strain evidence="3 4">WF-MA3-C</strain>
        <strain evidence="2 5">WF-MO7-1</strain>
    </source>
</reference>
<gene>
    <name evidence="3" type="ORF">H5R63_05835</name>
    <name evidence="2" type="ORF">H5R64_06080</name>
</gene>
<proteinExistence type="predicted"/>
<evidence type="ECO:0000313" key="4">
    <source>
        <dbReference type="Proteomes" id="UP000518255"/>
    </source>
</evidence>
<dbReference type="Gene3D" id="1.20.58.1910">
    <property type="match status" value="1"/>
</dbReference>
<evidence type="ECO:0000259" key="1">
    <source>
        <dbReference type="Pfam" id="PF01966"/>
    </source>
</evidence>
<accession>A0A7W3TZT3</accession>
<dbReference type="EMBL" id="JACIUY010000058">
    <property type="protein sequence ID" value="MBB1086302.1"/>
    <property type="molecule type" value="Genomic_DNA"/>
</dbReference>
<dbReference type="Gene3D" id="1.10.472.50">
    <property type="entry name" value="HD-domain/PDEase-like"/>
    <property type="match status" value="1"/>
</dbReference>
<comment type="caution">
    <text evidence="3">The sequence shown here is derived from an EMBL/GenBank/DDBJ whole genome shotgun (WGS) entry which is preliminary data.</text>
</comment>
<dbReference type="EMBL" id="JACIUZ010000040">
    <property type="protein sequence ID" value="MBB1063328.1"/>
    <property type="molecule type" value="Genomic_DNA"/>
</dbReference>
<sequence length="218" mass="24912">MNQEQQLMAIKQFTIEKLAGDRTGHGMNHINRVVKNAARIANGEGHDPFLPEVAAYLHDTVDEKIVNSVEEAQAEVQSFLRQIGMTDDQIRIVMETIKNISFAHTLEKQQISLSSTAQIVRDADWLDAIGAIGITRAIYYGGAHGEVIYDPKIKPRKKMNKQEYRNLDDETIITHFDEKLLGLKDKLFTPTAKKIAEHRQQVMLDFLNEFHREWDAKS</sequence>
<dbReference type="Proteomes" id="UP000518255">
    <property type="component" value="Unassembled WGS sequence"/>
</dbReference>
<dbReference type="PANTHER" id="PTHR33594">
    <property type="entry name" value="SUPERFAMILY HYDROLASE, PUTATIVE (AFU_ORTHOLOGUE AFUA_1G03035)-RELATED"/>
    <property type="match status" value="1"/>
</dbReference>
<dbReference type="PANTHER" id="PTHR33594:SF1">
    <property type="entry name" value="HD_PDEASE DOMAIN-CONTAINING PROTEIN"/>
    <property type="match status" value="1"/>
</dbReference>
<protein>
    <submittedName>
        <fullName evidence="3">HD domain-containing protein</fullName>
    </submittedName>
</protein>
<name>A0A7W3TZT3_9LACO</name>
<dbReference type="RefSeq" id="WP_182581181.1">
    <property type="nucleotide sequence ID" value="NZ_JACIUY010000058.1"/>
</dbReference>
<keyword evidence="5" id="KW-1185">Reference proteome</keyword>
<evidence type="ECO:0000313" key="3">
    <source>
        <dbReference type="EMBL" id="MBB1086302.1"/>
    </source>
</evidence>
<dbReference type="Proteomes" id="UP000544052">
    <property type="component" value="Unassembled WGS sequence"/>
</dbReference>
<evidence type="ECO:0000313" key="5">
    <source>
        <dbReference type="Proteomes" id="UP000544052"/>
    </source>
</evidence>
<evidence type="ECO:0000313" key="2">
    <source>
        <dbReference type="EMBL" id="MBB1063328.1"/>
    </source>
</evidence>
<feature type="domain" description="HD" evidence="1">
    <location>
        <begin position="28"/>
        <end position="128"/>
    </location>
</feature>
<dbReference type="Pfam" id="PF01966">
    <property type="entry name" value="HD"/>
    <property type="match status" value="1"/>
</dbReference>
<organism evidence="3 4">
    <name type="scientific">Limosilactobacillus fastidiosus</name>
    <dbReference type="NCBI Taxonomy" id="2759855"/>
    <lineage>
        <taxon>Bacteria</taxon>
        <taxon>Bacillati</taxon>
        <taxon>Bacillota</taxon>
        <taxon>Bacilli</taxon>
        <taxon>Lactobacillales</taxon>
        <taxon>Lactobacillaceae</taxon>
        <taxon>Limosilactobacillus</taxon>
    </lineage>
</organism>